<feature type="region of interest" description="Disordered" evidence="1">
    <location>
        <begin position="23"/>
        <end position="50"/>
    </location>
</feature>
<feature type="compositionally biased region" description="Basic and acidic residues" evidence="1">
    <location>
        <begin position="23"/>
        <end position="35"/>
    </location>
</feature>
<dbReference type="EMBL" id="VXIS01000067">
    <property type="protein sequence ID" value="KAA8908526.1"/>
    <property type="molecule type" value="Genomic_DNA"/>
</dbReference>
<evidence type="ECO:0000313" key="3">
    <source>
        <dbReference type="Proteomes" id="UP000326924"/>
    </source>
</evidence>
<dbReference type="AlphaFoldDB" id="A0A5J5F0F0"/>
<comment type="caution">
    <text evidence="2">The sequence shown here is derived from an EMBL/GenBank/DDBJ whole genome shotgun (WGS) entry which is preliminary data.</text>
</comment>
<reference evidence="2 3" key="1">
    <citation type="submission" date="2019-09" db="EMBL/GenBank/DDBJ databases">
        <title>Draft genome of the ectomycorrhizal ascomycete Sphaerosporella brunnea.</title>
        <authorList>
            <consortium name="DOE Joint Genome Institute"/>
            <person name="Benucci G.M."/>
            <person name="Marozzi G."/>
            <person name="Antonielli L."/>
            <person name="Sanchez S."/>
            <person name="Marco P."/>
            <person name="Wang X."/>
            <person name="Falini L.B."/>
            <person name="Barry K."/>
            <person name="Haridas S."/>
            <person name="Lipzen A."/>
            <person name="Labutti K."/>
            <person name="Grigoriev I.V."/>
            <person name="Murat C."/>
            <person name="Martin F."/>
            <person name="Albertini E."/>
            <person name="Donnini D."/>
            <person name="Bonito G."/>
        </authorList>
    </citation>
    <scope>NUCLEOTIDE SEQUENCE [LARGE SCALE GENOMIC DNA]</scope>
    <source>
        <strain evidence="2 3">Sb_GMNB300</strain>
    </source>
</reference>
<accession>A0A5J5F0F0</accession>
<protein>
    <submittedName>
        <fullName evidence="2">Uncharacterized protein</fullName>
    </submittedName>
</protein>
<proteinExistence type="predicted"/>
<evidence type="ECO:0000313" key="2">
    <source>
        <dbReference type="EMBL" id="KAA8908526.1"/>
    </source>
</evidence>
<dbReference type="Proteomes" id="UP000326924">
    <property type="component" value="Unassembled WGS sequence"/>
</dbReference>
<sequence length="214" mass="23863">MQVDLMVDSVGSRRFWIIAPPADKDYQDDDRRRTEQQPQDEAESAHTDDNMCPHALTAARIVNGGLAFESINDGSLYLHVLNHGNYTFFTPEHPAMAGEMIAAVLDRVEQLAGGKPEALSDGQRTIHRLNAQQSRMRYLRATFSAEYLSQLRDGSLNQVSAQATIEVSPEMKLEVAPDQLAAAKLLLAVLAEVDQVWPDFLLQSRKQAHNRIPV</sequence>
<evidence type="ECO:0000256" key="1">
    <source>
        <dbReference type="SAM" id="MobiDB-lite"/>
    </source>
</evidence>
<keyword evidence="3" id="KW-1185">Reference proteome</keyword>
<name>A0A5J5F0F0_9PEZI</name>
<dbReference type="InParanoid" id="A0A5J5F0F0"/>
<organism evidence="2 3">
    <name type="scientific">Sphaerosporella brunnea</name>
    <dbReference type="NCBI Taxonomy" id="1250544"/>
    <lineage>
        <taxon>Eukaryota</taxon>
        <taxon>Fungi</taxon>
        <taxon>Dikarya</taxon>
        <taxon>Ascomycota</taxon>
        <taxon>Pezizomycotina</taxon>
        <taxon>Pezizomycetes</taxon>
        <taxon>Pezizales</taxon>
        <taxon>Pyronemataceae</taxon>
        <taxon>Sphaerosporella</taxon>
    </lineage>
</organism>
<gene>
    <name evidence="2" type="ORF">FN846DRAFT_906133</name>
</gene>